<dbReference type="GeneID" id="9944380"/>
<protein>
    <submittedName>
        <fullName evidence="1">Uncharacterized protein</fullName>
    </submittedName>
</protein>
<dbReference type="RefSeq" id="XP_003142547.1">
    <property type="nucleotide sequence ID" value="XM_003142499.1"/>
</dbReference>
<name>A0A1S0TYC2_LOALO</name>
<evidence type="ECO:0000313" key="1">
    <source>
        <dbReference type="EMBL" id="EFO21525.1"/>
    </source>
</evidence>
<proteinExistence type="predicted"/>
<dbReference type="CTD" id="9944380"/>
<dbReference type="AlphaFoldDB" id="A0A1S0TYC2"/>
<accession>A0A1S0TYC2</accession>
<organism evidence="1">
    <name type="scientific">Loa loa</name>
    <name type="common">Eye worm</name>
    <name type="synonym">Filaria loa</name>
    <dbReference type="NCBI Taxonomy" id="7209"/>
    <lineage>
        <taxon>Eukaryota</taxon>
        <taxon>Metazoa</taxon>
        <taxon>Ecdysozoa</taxon>
        <taxon>Nematoda</taxon>
        <taxon>Chromadorea</taxon>
        <taxon>Rhabditida</taxon>
        <taxon>Spirurina</taxon>
        <taxon>Spiruromorpha</taxon>
        <taxon>Filarioidea</taxon>
        <taxon>Onchocercidae</taxon>
        <taxon>Loa</taxon>
    </lineage>
</organism>
<gene>
    <name evidence="1" type="ORF">LOAG_06963</name>
</gene>
<dbReference type="KEGG" id="loa:LOAG_06963"/>
<dbReference type="InParanoid" id="A0A1S0TYC2"/>
<sequence>MEKTRVVEGPELKIASFSFKIPILRLSSKIQIRVLTREETIIIETNVIDHLTNELQIIELSTMNANNDFHGLKG</sequence>
<reference evidence="1" key="1">
    <citation type="submission" date="2012-04" db="EMBL/GenBank/DDBJ databases">
        <title>The Genome Sequence of Loa loa.</title>
        <authorList>
            <consortium name="The Broad Institute Genome Sequencing Platform"/>
            <consortium name="Broad Institute Genome Sequencing Center for Infectious Disease"/>
            <person name="Nutman T.B."/>
            <person name="Fink D.L."/>
            <person name="Russ C."/>
            <person name="Young S."/>
            <person name="Zeng Q."/>
            <person name="Gargeya S."/>
            <person name="Alvarado L."/>
            <person name="Berlin A."/>
            <person name="Chapman S.B."/>
            <person name="Chen Z."/>
            <person name="Freedman E."/>
            <person name="Gellesch M."/>
            <person name="Goldberg J."/>
            <person name="Griggs A."/>
            <person name="Gujja S."/>
            <person name="Heilman E.R."/>
            <person name="Heiman D."/>
            <person name="Howarth C."/>
            <person name="Mehta T."/>
            <person name="Neiman D."/>
            <person name="Pearson M."/>
            <person name="Roberts A."/>
            <person name="Saif S."/>
            <person name="Shea T."/>
            <person name="Shenoy N."/>
            <person name="Sisk P."/>
            <person name="Stolte C."/>
            <person name="Sykes S."/>
            <person name="White J."/>
            <person name="Yandava C."/>
            <person name="Haas B."/>
            <person name="Henn M.R."/>
            <person name="Nusbaum C."/>
            <person name="Birren B."/>
        </authorList>
    </citation>
    <scope>NUCLEOTIDE SEQUENCE [LARGE SCALE GENOMIC DNA]</scope>
</reference>
<dbReference type="EMBL" id="JH712147">
    <property type="protein sequence ID" value="EFO21525.1"/>
    <property type="molecule type" value="Genomic_DNA"/>
</dbReference>